<dbReference type="RefSeq" id="WP_096920512.1">
    <property type="nucleotide sequence ID" value="NZ_CP029487.1"/>
</dbReference>
<organism evidence="1 2">
    <name type="scientific">Eubacterium maltosivorans</name>
    <dbReference type="NCBI Taxonomy" id="2041044"/>
    <lineage>
        <taxon>Bacteria</taxon>
        <taxon>Bacillati</taxon>
        <taxon>Bacillota</taxon>
        <taxon>Clostridia</taxon>
        <taxon>Eubacteriales</taxon>
        <taxon>Eubacteriaceae</taxon>
        <taxon>Eubacterium</taxon>
    </lineage>
</organism>
<name>A0A4P9C8Y4_EUBML</name>
<dbReference type="EMBL" id="CP029487">
    <property type="protein sequence ID" value="QCT71990.1"/>
    <property type="molecule type" value="Genomic_DNA"/>
</dbReference>
<evidence type="ECO:0008006" key="3">
    <source>
        <dbReference type="Google" id="ProtNLM"/>
    </source>
</evidence>
<keyword evidence="2" id="KW-1185">Reference proteome</keyword>
<evidence type="ECO:0000313" key="2">
    <source>
        <dbReference type="Proteomes" id="UP000218387"/>
    </source>
</evidence>
<dbReference type="InterPro" id="IPR036061">
    <property type="entry name" value="CheW-like_dom_sf"/>
</dbReference>
<sequence length="118" mass="12840">MEQSNNTAVCLKIKMGEQAYYIPVDKIENVRINPELVKVPEAPEGIAGLLLGDRGPVPYIVVEECQSGENKPDWKCGVEIKNGNDSLLGILCTDVEENIAVASEVLAEQAALWRSGEN</sequence>
<protein>
    <recommendedName>
        <fullName evidence="3">CheW-like domain-containing protein</fullName>
    </recommendedName>
</protein>
<dbReference type="Proteomes" id="UP000218387">
    <property type="component" value="Chromosome"/>
</dbReference>
<dbReference type="GO" id="GO:0007165">
    <property type="term" value="P:signal transduction"/>
    <property type="evidence" value="ECO:0007669"/>
    <property type="project" value="InterPro"/>
</dbReference>
<accession>A0A4P9C8Y4</accession>
<gene>
    <name evidence="1" type="ORF">CPZ25_011860</name>
</gene>
<dbReference type="SUPFAM" id="SSF50341">
    <property type="entry name" value="CheW-like"/>
    <property type="match status" value="1"/>
</dbReference>
<dbReference type="KEGG" id="emt:CPZ25_011860"/>
<dbReference type="GO" id="GO:0006935">
    <property type="term" value="P:chemotaxis"/>
    <property type="evidence" value="ECO:0007669"/>
    <property type="project" value="InterPro"/>
</dbReference>
<reference evidence="1 2" key="1">
    <citation type="submission" date="2018-05" db="EMBL/GenBank/DDBJ databases">
        <title>Genome comparison of Eubacterium sp.</title>
        <authorList>
            <person name="Feng Y."/>
            <person name="Sanchez-Andrea I."/>
            <person name="Stams A.J.M."/>
            <person name="De Vos W.M."/>
        </authorList>
    </citation>
    <scope>NUCLEOTIDE SEQUENCE [LARGE SCALE GENOMIC DNA]</scope>
    <source>
        <strain evidence="1 2">YI</strain>
    </source>
</reference>
<dbReference type="AlphaFoldDB" id="A0A4P9C8Y4"/>
<evidence type="ECO:0000313" key="1">
    <source>
        <dbReference type="EMBL" id="QCT71990.1"/>
    </source>
</evidence>
<proteinExistence type="predicted"/>